<keyword evidence="5 10" id="KW-0540">Nuclease</keyword>
<evidence type="ECO:0000256" key="3">
    <source>
        <dbReference type="ARBA" id="ARBA00011245"/>
    </source>
</evidence>
<comment type="similarity">
    <text evidence="2 10">Belongs to the RNase H family.</text>
</comment>
<feature type="binding site" evidence="10">
    <location>
        <position position="8"/>
    </location>
    <ligand>
        <name>Mg(2+)</name>
        <dbReference type="ChEBI" id="CHEBI:18420"/>
        <label>1</label>
    </ligand>
</feature>
<evidence type="ECO:0000256" key="5">
    <source>
        <dbReference type="ARBA" id="ARBA00022722"/>
    </source>
</evidence>
<feature type="binding site" evidence="10">
    <location>
        <position position="43"/>
    </location>
    <ligand>
        <name>Mg(2+)</name>
        <dbReference type="ChEBI" id="CHEBI:18420"/>
        <label>1</label>
    </ligand>
</feature>
<keyword evidence="10" id="KW-0963">Cytoplasm</keyword>
<keyword evidence="9 10" id="KW-0460">Magnesium</keyword>
<feature type="binding site" evidence="10">
    <location>
        <position position="66"/>
    </location>
    <ligand>
        <name>Mg(2+)</name>
        <dbReference type="ChEBI" id="CHEBI:18420"/>
        <label>1</label>
    </ligand>
</feature>
<dbReference type="PROSITE" id="PS50879">
    <property type="entry name" value="RNASE_H_1"/>
    <property type="match status" value="1"/>
</dbReference>
<dbReference type="InterPro" id="IPR002156">
    <property type="entry name" value="RNaseH_domain"/>
</dbReference>
<keyword evidence="8 10" id="KW-0378">Hydrolase</keyword>
<dbReference type="EMBL" id="BAABAZ010000012">
    <property type="protein sequence ID" value="GAA4285490.1"/>
    <property type="molecule type" value="Genomic_DNA"/>
</dbReference>
<dbReference type="EC" id="3.1.26.4" evidence="4 10"/>
<comment type="catalytic activity">
    <reaction evidence="1 10">
        <text>Endonucleolytic cleavage to 5'-phosphomonoester.</text>
        <dbReference type="EC" id="3.1.26.4"/>
    </reaction>
</comment>
<sequence length="260" mass="26988">MTTTAAVDGSALGNPGPAGWAWYIDESNWDAGGWPSSTNNRGELQAVIELLRATAGTDESLHILCDSKYVINSVTKWMPVWKLKGWKKANGKDVLNRDLMQDLDEALQGRTVKFEWVKGHSNHRLNDAADQRARAAAEAFRTGGSVPAGPGRVGSGSASVAAGSPDSAASPDGAASAGEAGFVSAGAPAEAAARASATAVEVAAADAAWEAERGPVVVSCPLRADLADDIVRRAQAGGRTPQEELAELIVLGHEQKYGES</sequence>
<reference evidence="14" key="1">
    <citation type="journal article" date="2019" name="Int. J. Syst. Evol. Microbiol.">
        <title>The Global Catalogue of Microorganisms (GCM) 10K type strain sequencing project: providing services to taxonomists for standard genome sequencing and annotation.</title>
        <authorList>
            <consortium name="The Broad Institute Genomics Platform"/>
            <consortium name="The Broad Institute Genome Sequencing Center for Infectious Disease"/>
            <person name="Wu L."/>
            <person name="Ma J."/>
        </authorList>
    </citation>
    <scope>NUCLEOTIDE SEQUENCE [LARGE SCALE GENOMIC DNA]</scope>
    <source>
        <strain evidence="14">JCM 17458</strain>
    </source>
</reference>
<comment type="caution">
    <text evidence="13">The sequence shown here is derived from an EMBL/GenBank/DDBJ whole genome shotgun (WGS) entry which is preliminary data.</text>
</comment>
<protein>
    <recommendedName>
        <fullName evidence="4 10">Ribonuclease H</fullName>
        <shortName evidence="10">RNase H</shortName>
        <ecNumber evidence="4 10">3.1.26.4</ecNumber>
    </recommendedName>
</protein>
<feature type="domain" description="RNase H type-1" evidence="12">
    <location>
        <begin position="1"/>
        <end position="138"/>
    </location>
</feature>
<gene>
    <name evidence="10" type="primary">rnhA</name>
    <name evidence="13" type="ORF">GCM10022261_30210</name>
</gene>
<comment type="cofactor">
    <cofactor evidence="10">
        <name>Mg(2+)</name>
        <dbReference type="ChEBI" id="CHEBI:18420"/>
    </cofactor>
    <text evidence="10">Binds 1 Mg(2+) ion per subunit. May bind a second metal ion at a regulatory site, or after substrate binding.</text>
</comment>
<comment type="function">
    <text evidence="10">Endonuclease that specifically degrades the RNA of RNA-DNA hybrids.</text>
</comment>
<evidence type="ECO:0000256" key="1">
    <source>
        <dbReference type="ARBA" id="ARBA00000077"/>
    </source>
</evidence>
<dbReference type="PANTHER" id="PTHR10642">
    <property type="entry name" value="RIBONUCLEASE H1"/>
    <property type="match status" value="1"/>
</dbReference>
<evidence type="ECO:0000256" key="4">
    <source>
        <dbReference type="ARBA" id="ARBA00012180"/>
    </source>
</evidence>
<dbReference type="InterPro" id="IPR012337">
    <property type="entry name" value="RNaseH-like_sf"/>
</dbReference>
<dbReference type="Gene3D" id="3.30.420.10">
    <property type="entry name" value="Ribonuclease H-like superfamily/Ribonuclease H"/>
    <property type="match status" value="1"/>
</dbReference>
<dbReference type="CDD" id="cd09278">
    <property type="entry name" value="RNase_HI_prokaryote_like"/>
    <property type="match status" value="1"/>
</dbReference>
<evidence type="ECO:0000313" key="13">
    <source>
        <dbReference type="EMBL" id="GAA4285490.1"/>
    </source>
</evidence>
<dbReference type="HAMAP" id="MF_00042">
    <property type="entry name" value="RNase_H"/>
    <property type="match status" value="1"/>
</dbReference>
<dbReference type="Pfam" id="PF00075">
    <property type="entry name" value="RNase_H"/>
    <property type="match status" value="1"/>
</dbReference>
<evidence type="ECO:0000256" key="7">
    <source>
        <dbReference type="ARBA" id="ARBA00022759"/>
    </source>
</evidence>
<feature type="region of interest" description="Disordered" evidence="11">
    <location>
        <begin position="142"/>
        <end position="178"/>
    </location>
</feature>
<evidence type="ECO:0000256" key="2">
    <source>
        <dbReference type="ARBA" id="ARBA00005300"/>
    </source>
</evidence>
<comment type="subunit">
    <text evidence="3 10">Monomer.</text>
</comment>
<feature type="binding site" evidence="10">
    <location>
        <position position="8"/>
    </location>
    <ligand>
        <name>Mg(2+)</name>
        <dbReference type="ChEBI" id="CHEBI:18420"/>
        <label>2</label>
    </ligand>
</feature>
<dbReference type="SUPFAM" id="SSF53098">
    <property type="entry name" value="Ribonuclease H-like"/>
    <property type="match status" value="1"/>
</dbReference>
<evidence type="ECO:0000259" key="12">
    <source>
        <dbReference type="PROSITE" id="PS50879"/>
    </source>
</evidence>
<proteinExistence type="inferred from homology"/>
<keyword evidence="14" id="KW-1185">Reference proteome</keyword>
<keyword evidence="7 10" id="KW-0255">Endonuclease</keyword>
<evidence type="ECO:0000256" key="8">
    <source>
        <dbReference type="ARBA" id="ARBA00022801"/>
    </source>
</evidence>
<name>A0ABP8ENE4_9MICO</name>
<dbReference type="PANTHER" id="PTHR10642:SF26">
    <property type="entry name" value="RIBONUCLEASE H1"/>
    <property type="match status" value="1"/>
</dbReference>
<feature type="binding site" evidence="10">
    <location>
        <position position="130"/>
    </location>
    <ligand>
        <name>Mg(2+)</name>
        <dbReference type="ChEBI" id="CHEBI:18420"/>
        <label>2</label>
    </ligand>
</feature>
<evidence type="ECO:0000313" key="14">
    <source>
        <dbReference type="Proteomes" id="UP001501586"/>
    </source>
</evidence>
<organism evidence="13 14">
    <name type="scientific">Brevibacterium daeguense</name>
    <dbReference type="NCBI Taxonomy" id="909936"/>
    <lineage>
        <taxon>Bacteria</taxon>
        <taxon>Bacillati</taxon>
        <taxon>Actinomycetota</taxon>
        <taxon>Actinomycetes</taxon>
        <taxon>Micrococcales</taxon>
        <taxon>Brevibacteriaceae</taxon>
        <taxon>Brevibacterium</taxon>
    </lineage>
</organism>
<evidence type="ECO:0000256" key="9">
    <source>
        <dbReference type="ARBA" id="ARBA00022842"/>
    </source>
</evidence>
<dbReference type="Proteomes" id="UP001501586">
    <property type="component" value="Unassembled WGS sequence"/>
</dbReference>
<keyword evidence="6 10" id="KW-0479">Metal-binding</keyword>
<dbReference type="InterPro" id="IPR036397">
    <property type="entry name" value="RNaseH_sf"/>
</dbReference>
<comment type="subcellular location">
    <subcellularLocation>
        <location evidence="10">Cytoplasm</location>
    </subcellularLocation>
</comment>
<evidence type="ECO:0000256" key="6">
    <source>
        <dbReference type="ARBA" id="ARBA00022723"/>
    </source>
</evidence>
<evidence type="ECO:0000256" key="10">
    <source>
        <dbReference type="HAMAP-Rule" id="MF_00042"/>
    </source>
</evidence>
<accession>A0ABP8ENE4</accession>
<dbReference type="RefSeq" id="WP_236863323.1">
    <property type="nucleotide sequence ID" value="NZ_BAABAZ010000012.1"/>
</dbReference>
<dbReference type="InterPro" id="IPR050092">
    <property type="entry name" value="RNase_H"/>
</dbReference>
<evidence type="ECO:0000256" key="11">
    <source>
        <dbReference type="SAM" id="MobiDB-lite"/>
    </source>
</evidence>
<dbReference type="InterPro" id="IPR022892">
    <property type="entry name" value="RNaseHI"/>
</dbReference>